<evidence type="ECO:0000313" key="13">
    <source>
        <dbReference type="Proteomes" id="UP000289718"/>
    </source>
</evidence>
<dbReference type="InterPro" id="IPR005886">
    <property type="entry name" value="UDP_G4E"/>
</dbReference>
<keyword evidence="7 10" id="KW-0520">NAD</keyword>
<comment type="subunit">
    <text evidence="10">Homodimer.</text>
</comment>
<evidence type="ECO:0000256" key="9">
    <source>
        <dbReference type="ARBA" id="ARBA00023277"/>
    </source>
</evidence>
<keyword evidence="13" id="KW-1185">Reference proteome</keyword>
<dbReference type="AlphaFoldDB" id="A0A4Q1AXT9"/>
<accession>A0A4Q1AXT9</accession>
<comment type="similarity">
    <text evidence="4 10">Belongs to the NAD(P)-dependent epimerase/dehydratase family.</text>
</comment>
<evidence type="ECO:0000256" key="2">
    <source>
        <dbReference type="ARBA" id="ARBA00001911"/>
    </source>
</evidence>
<evidence type="ECO:0000313" key="12">
    <source>
        <dbReference type="EMBL" id="RXK13608.1"/>
    </source>
</evidence>
<dbReference type="OrthoDB" id="9802815at2"/>
<dbReference type="EC" id="5.1.3.2" evidence="5 10"/>
<feature type="domain" description="NAD-dependent epimerase/dehydratase" evidence="11">
    <location>
        <begin position="3"/>
        <end position="266"/>
    </location>
</feature>
<dbReference type="NCBIfam" id="TIGR01179">
    <property type="entry name" value="galE"/>
    <property type="match status" value="1"/>
</dbReference>
<reference evidence="12 13" key="1">
    <citation type="submission" date="2017-09" db="EMBL/GenBank/DDBJ databases">
        <title>Genomics of the genus Arcobacter.</title>
        <authorList>
            <person name="Perez-Cataluna A."/>
            <person name="Figueras M.J."/>
            <person name="Salas-Masso N."/>
        </authorList>
    </citation>
    <scope>NUCLEOTIDE SEQUENCE [LARGE SCALE GENOMIC DNA]</scope>
    <source>
        <strain evidence="12 13">F156-34</strain>
    </source>
</reference>
<dbReference type="EMBL" id="NXIE01000002">
    <property type="protein sequence ID" value="RXK13608.1"/>
    <property type="molecule type" value="Genomic_DNA"/>
</dbReference>
<dbReference type="SUPFAM" id="SSF51735">
    <property type="entry name" value="NAD(P)-binding Rossmann-fold domains"/>
    <property type="match status" value="1"/>
</dbReference>
<protein>
    <recommendedName>
        <fullName evidence="6 10">UDP-glucose 4-epimerase</fullName>
        <ecNumber evidence="5 10">5.1.3.2</ecNumber>
    </recommendedName>
</protein>
<evidence type="ECO:0000256" key="6">
    <source>
        <dbReference type="ARBA" id="ARBA00018569"/>
    </source>
</evidence>
<dbReference type="RefSeq" id="WP_129061432.1">
    <property type="nucleotide sequence ID" value="NZ_NXIE01000002.1"/>
</dbReference>
<dbReference type="GO" id="GO:0003978">
    <property type="term" value="F:UDP-glucose 4-epimerase activity"/>
    <property type="evidence" value="ECO:0007669"/>
    <property type="project" value="UniProtKB-UniRule"/>
</dbReference>
<dbReference type="CDD" id="cd05247">
    <property type="entry name" value="UDP_G4E_1_SDR_e"/>
    <property type="match status" value="1"/>
</dbReference>
<dbReference type="UniPathway" id="UPA00214"/>
<evidence type="ECO:0000256" key="4">
    <source>
        <dbReference type="ARBA" id="ARBA00007637"/>
    </source>
</evidence>
<evidence type="ECO:0000256" key="3">
    <source>
        <dbReference type="ARBA" id="ARBA00004947"/>
    </source>
</evidence>
<gene>
    <name evidence="12" type="primary">galE</name>
    <name evidence="12" type="ORF">CP965_07370</name>
</gene>
<dbReference type="Pfam" id="PF01370">
    <property type="entry name" value="Epimerase"/>
    <property type="match status" value="1"/>
</dbReference>
<comment type="catalytic activity">
    <reaction evidence="1 10">
        <text>UDP-alpha-D-glucose = UDP-alpha-D-galactose</text>
        <dbReference type="Rhea" id="RHEA:22168"/>
        <dbReference type="ChEBI" id="CHEBI:58885"/>
        <dbReference type="ChEBI" id="CHEBI:66914"/>
        <dbReference type="EC" id="5.1.3.2"/>
    </reaction>
</comment>
<name>A0A4Q1AXT9_9BACT</name>
<dbReference type="InterPro" id="IPR036291">
    <property type="entry name" value="NAD(P)-bd_dom_sf"/>
</dbReference>
<dbReference type="Gene3D" id="3.40.50.720">
    <property type="entry name" value="NAD(P)-binding Rossmann-like Domain"/>
    <property type="match status" value="1"/>
</dbReference>
<evidence type="ECO:0000256" key="8">
    <source>
        <dbReference type="ARBA" id="ARBA00023235"/>
    </source>
</evidence>
<dbReference type="InterPro" id="IPR001509">
    <property type="entry name" value="Epimerase_deHydtase"/>
</dbReference>
<comment type="cofactor">
    <cofactor evidence="2 10">
        <name>NAD(+)</name>
        <dbReference type="ChEBI" id="CHEBI:57540"/>
    </cofactor>
</comment>
<dbReference type="PANTHER" id="PTHR43725:SF53">
    <property type="entry name" value="UDP-ARABINOSE 4-EPIMERASE 1"/>
    <property type="match status" value="1"/>
</dbReference>
<comment type="pathway">
    <text evidence="3 10">Carbohydrate metabolism; galactose metabolism.</text>
</comment>
<evidence type="ECO:0000256" key="1">
    <source>
        <dbReference type="ARBA" id="ARBA00000083"/>
    </source>
</evidence>
<dbReference type="Gene3D" id="3.90.25.10">
    <property type="entry name" value="UDP-galactose 4-epimerase, domain 1"/>
    <property type="match status" value="1"/>
</dbReference>
<dbReference type="PANTHER" id="PTHR43725">
    <property type="entry name" value="UDP-GLUCOSE 4-EPIMERASE"/>
    <property type="match status" value="1"/>
</dbReference>
<keyword evidence="8 10" id="KW-0413">Isomerase</keyword>
<keyword evidence="9 10" id="KW-0119">Carbohydrate metabolism</keyword>
<dbReference type="Proteomes" id="UP000289718">
    <property type="component" value="Unassembled WGS sequence"/>
</dbReference>
<sequence length="337" mass="38180">MKILITGGAGYIGSHVVKQLLELSSCEVTVLDNLSTGNKATINTLEKIRDFNFLQLDLKEFDKINQFLTEEKFDAIIHFAAYSIVSESMQNPLKYYLNNTVNTTNLIECAIKSGVKKFIFSSTAAVYGDVQENVNIKETFATNPINPYGMSKLMSEKILQDASKNFPDFKYVIFRYFNVSGADMYFDKDNLCPRIGENHNPETHLIPLVVKTALGKRDLLNIYGDDFKTPDGSCIRDYIHVEDLANAHIEAINYLEENKSDIFNLGYSKGYSVKQIVNAVKDVIKIDFKTTIVDRRAGDTAFLVADNSKVVSTMKWKPKFDNLELICKSAYEWEKTI</sequence>
<evidence type="ECO:0000259" key="11">
    <source>
        <dbReference type="Pfam" id="PF01370"/>
    </source>
</evidence>
<evidence type="ECO:0000256" key="10">
    <source>
        <dbReference type="RuleBase" id="RU366046"/>
    </source>
</evidence>
<proteinExistence type="inferred from homology"/>
<organism evidence="12 13">
    <name type="scientific">Halarcobacter mediterraneus</name>
    <dbReference type="NCBI Taxonomy" id="2023153"/>
    <lineage>
        <taxon>Bacteria</taxon>
        <taxon>Pseudomonadati</taxon>
        <taxon>Campylobacterota</taxon>
        <taxon>Epsilonproteobacteria</taxon>
        <taxon>Campylobacterales</taxon>
        <taxon>Arcobacteraceae</taxon>
        <taxon>Halarcobacter</taxon>
    </lineage>
</organism>
<dbReference type="GO" id="GO:0033499">
    <property type="term" value="P:galactose catabolic process via UDP-galactose, Leloir pathway"/>
    <property type="evidence" value="ECO:0007669"/>
    <property type="project" value="TreeGrafter"/>
</dbReference>
<comment type="caution">
    <text evidence="12">The sequence shown here is derived from an EMBL/GenBank/DDBJ whole genome shotgun (WGS) entry which is preliminary data.</text>
</comment>
<evidence type="ECO:0000256" key="7">
    <source>
        <dbReference type="ARBA" id="ARBA00023027"/>
    </source>
</evidence>
<evidence type="ECO:0000256" key="5">
    <source>
        <dbReference type="ARBA" id="ARBA00013189"/>
    </source>
</evidence>